<dbReference type="SUPFAM" id="SSF47616">
    <property type="entry name" value="GST C-terminal domain-like"/>
    <property type="match status" value="1"/>
</dbReference>
<evidence type="ECO:0000313" key="2">
    <source>
        <dbReference type="Proteomes" id="UP000317122"/>
    </source>
</evidence>
<comment type="caution">
    <text evidence="1">The sequence shown here is derived from an EMBL/GenBank/DDBJ whole genome shotgun (WGS) entry which is preliminary data.</text>
</comment>
<proteinExistence type="predicted"/>
<organism evidence="1 2">
    <name type="scientific">Mesorhizobium tianshanense</name>
    <dbReference type="NCBI Taxonomy" id="39844"/>
    <lineage>
        <taxon>Bacteria</taxon>
        <taxon>Pseudomonadati</taxon>
        <taxon>Pseudomonadota</taxon>
        <taxon>Alphaproteobacteria</taxon>
        <taxon>Hyphomicrobiales</taxon>
        <taxon>Phyllobacteriaceae</taxon>
        <taxon>Mesorhizobium</taxon>
    </lineage>
</organism>
<dbReference type="InterPro" id="IPR036282">
    <property type="entry name" value="Glutathione-S-Trfase_C_sf"/>
</dbReference>
<keyword evidence="1" id="KW-0808">Transferase</keyword>
<keyword evidence="2" id="KW-1185">Reference proteome</keyword>
<accession>A0A562MFA4</accession>
<dbReference type="Proteomes" id="UP000317122">
    <property type="component" value="Unassembled WGS sequence"/>
</dbReference>
<reference evidence="1 2" key="1">
    <citation type="journal article" date="2015" name="Stand. Genomic Sci.">
        <title>Genomic Encyclopedia of Bacterial and Archaeal Type Strains, Phase III: the genomes of soil and plant-associated and newly described type strains.</title>
        <authorList>
            <person name="Whitman W.B."/>
            <person name="Woyke T."/>
            <person name="Klenk H.P."/>
            <person name="Zhou Y."/>
            <person name="Lilburn T.G."/>
            <person name="Beck B.J."/>
            <person name="De Vos P."/>
            <person name="Vandamme P."/>
            <person name="Eisen J.A."/>
            <person name="Garrity G."/>
            <person name="Hugenholtz P."/>
            <person name="Kyrpides N.C."/>
        </authorList>
    </citation>
    <scope>NUCLEOTIDE SEQUENCE [LARGE SCALE GENOMIC DNA]</scope>
    <source>
        <strain evidence="1 2">CGMCC 1.2546</strain>
    </source>
</reference>
<gene>
    <name evidence="1" type="ORF">IQ26_07294</name>
</gene>
<dbReference type="AlphaFoldDB" id="A0A562MFA4"/>
<dbReference type="EMBL" id="VLKT01000092">
    <property type="protein sequence ID" value="TWI18498.1"/>
    <property type="molecule type" value="Genomic_DNA"/>
</dbReference>
<sequence>MADVLRLTLRVDMPGYPNLRACIDRACARPAFKKVYADQLAHFAAGDQTHPN</sequence>
<protein>
    <submittedName>
        <fullName evidence="1">Glutathione S-transferase</fullName>
    </submittedName>
</protein>
<dbReference type="GO" id="GO:0016740">
    <property type="term" value="F:transferase activity"/>
    <property type="evidence" value="ECO:0007669"/>
    <property type="project" value="UniProtKB-KW"/>
</dbReference>
<evidence type="ECO:0000313" key="1">
    <source>
        <dbReference type="EMBL" id="TWI18498.1"/>
    </source>
</evidence>
<name>A0A562MFA4_9HYPH</name>